<name>F6D737_METPW</name>
<gene>
    <name evidence="3" type="ordered locus">MSWAN_1390</name>
</gene>
<reference evidence="3 4" key="1">
    <citation type="journal article" date="2014" name="Int. J. Syst. Evol. Microbiol.">
        <title>Methanobacterium paludis sp. nov. and a novel strain of Methanobacterium lacus isolated from northern peatlands.</title>
        <authorList>
            <person name="Cadillo-Quiroz H."/>
            <person name="Brauer S.L."/>
            <person name="Goodson N."/>
            <person name="Yavitt J.B."/>
            <person name="Zinder S.H."/>
        </authorList>
    </citation>
    <scope>NUCLEOTIDE SEQUENCE [LARGE SCALE GENOMIC DNA]</scope>
    <source>
        <strain evidence="4">DSM 25820 / JCM 18151 / SWAN1</strain>
    </source>
</reference>
<dbReference type="CDD" id="cd04179">
    <property type="entry name" value="DPM_DPG-synthase_like"/>
    <property type="match status" value="1"/>
</dbReference>
<keyword evidence="1" id="KW-0812">Transmembrane</keyword>
<dbReference type="InterPro" id="IPR001173">
    <property type="entry name" value="Glyco_trans_2-like"/>
</dbReference>
<dbReference type="GeneID" id="10668895"/>
<dbReference type="EMBL" id="CP002772">
    <property type="protein sequence ID" value="AEG18404.1"/>
    <property type="molecule type" value="Genomic_DNA"/>
</dbReference>
<dbReference type="HOGENOM" id="CLU_033536_7_2_2"/>
<dbReference type="SUPFAM" id="SSF53448">
    <property type="entry name" value="Nucleotide-diphospho-sugar transferases"/>
    <property type="match status" value="1"/>
</dbReference>
<dbReference type="eggNOG" id="arCOG00894">
    <property type="taxonomic scope" value="Archaea"/>
</dbReference>
<proteinExistence type="predicted"/>
<feature type="transmembrane region" description="Helical" evidence="1">
    <location>
        <begin position="225"/>
        <end position="247"/>
    </location>
</feature>
<dbReference type="PANTHER" id="PTHR48090:SF7">
    <property type="entry name" value="RFBJ PROTEIN"/>
    <property type="match status" value="1"/>
</dbReference>
<dbReference type="STRING" id="868131.MSWAN_1390"/>
<organism evidence="3 4">
    <name type="scientific">Methanobacterium paludis (strain DSM 25820 / JCM 18151 / SWAN1)</name>
    <dbReference type="NCBI Taxonomy" id="868131"/>
    <lineage>
        <taxon>Archaea</taxon>
        <taxon>Methanobacteriati</taxon>
        <taxon>Methanobacteriota</taxon>
        <taxon>Methanomada group</taxon>
        <taxon>Methanobacteria</taxon>
        <taxon>Methanobacteriales</taxon>
        <taxon>Methanobacteriaceae</taxon>
        <taxon>Methanobacterium</taxon>
    </lineage>
</organism>
<feature type="domain" description="Glycosyltransferase 2-like" evidence="2">
    <location>
        <begin position="7"/>
        <end position="153"/>
    </location>
</feature>
<keyword evidence="4" id="KW-1185">Reference proteome</keyword>
<accession>F6D737</accession>
<dbReference type="OrthoDB" id="11098at2157"/>
<feature type="transmembrane region" description="Helical" evidence="1">
    <location>
        <begin position="267"/>
        <end position="289"/>
    </location>
</feature>
<dbReference type="Pfam" id="PF00535">
    <property type="entry name" value="Glycos_transf_2"/>
    <property type="match status" value="1"/>
</dbReference>
<evidence type="ECO:0000313" key="4">
    <source>
        <dbReference type="Proteomes" id="UP000009231"/>
    </source>
</evidence>
<keyword evidence="1" id="KW-0472">Membrane</keyword>
<evidence type="ECO:0000259" key="2">
    <source>
        <dbReference type="Pfam" id="PF00535"/>
    </source>
</evidence>
<dbReference type="Proteomes" id="UP000009231">
    <property type="component" value="Chromosome"/>
</dbReference>
<sequence>MVKITALLPAYNEEISIGSMVIKTKKHVDEVIVIDDGSTDATAKIAEVAGAKVIKHESNLGKGAALKTGFEAVDGADVVVTIDADGQHSPSEIPKLITPIINGETDVVNGSRYINGGEKNTPTYRRVGQSVLDIATNINGRTNITDSQSGFRAFAAHTIPVFRFHQNGFGIESEMLTDASNAGLRIEEVSVSVEYHENSHKKNPLSHGVGVLVKVLQDMQFKRPIYYFTIPGLVLIVVGLAAGLVFFGQYLGDPNMGGPSGPGKSLATTVLAGLVTITGVFIAFTGIILDSMTQMIKENMMHMNK</sequence>
<keyword evidence="1" id="KW-1133">Transmembrane helix</keyword>
<dbReference type="Gene3D" id="3.90.550.10">
    <property type="entry name" value="Spore Coat Polysaccharide Biosynthesis Protein SpsA, Chain A"/>
    <property type="match status" value="1"/>
</dbReference>
<protein>
    <submittedName>
        <fullName evidence="3">Glycosyl transferase family 2</fullName>
    </submittedName>
</protein>
<dbReference type="KEGG" id="mew:MSWAN_1390"/>
<dbReference type="InterPro" id="IPR029044">
    <property type="entry name" value="Nucleotide-diphossugar_trans"/>
</dbReference>
<dbReference type="AlphaFoldDB" id="F6D737"/>
<evidence type="ECO:0000313" key="3">
    <source>
        <dbReference type="EMBL" id="AEG18404.1"/>
    </source>
</evidence>
<evidence type="ECO:0000256" key="1">
    <source>
        <dbReference type="SAM" id="Phobius"/>
    </source>
</evidence>
<dbReference type="PANTHER" id="PTHR48090">
    <property type="entry name" value="UNDECAPRENYL-PHOSPHATE 4-DEOXY-4-FORMAMIDO-L-ARABINOSE TRANSFERASE-RELATED"/>
    <property type="match status" value="1"/>
</dbReference>
<dbReference type="RefSeq" id="WP_013825905.1">
    <property type="nucleotide sequence ID" value="NC_015574.1"/>
</dbReference>
<dbReference type="GO" id="GO:0016740">
    <property type="term" value="F:transferase activity"/>
    <property type="evidence" value="ECO:0007669"/>
    <property type="project" value="UniProtKB-KW"/>
</dbReference>
<dbReference type="InterPro" id="IPR050256">
    <property type="entry name" value="Glycosyltransferase_2"/>
</dbReference>
<keyword evidence="3" id="KW-0808">Transferase</keyword>